<protein>
    <submittedName>
        <fullName evidence="3">YcxB family protein</fullName>
    </submittedName>
</protein>
<gene>
    <name evidence="3" type="ORF">HGG79_12300</name>
</gene>
<evidence type="ECO:0000259" key="2">
    <source>
        <dbReference type="Pfam" id="PF14317"/>
    </source>
</evidence>
<keyword evidence="1" id="KW-1133">Transmembrane helix</keyword>
<evidence type="ECO:0000313" key="3">
    <source>
        <dbReference type="EMBL" id="MBC2398547.1"/>
    </source>
</evidence>
<evidence type="ECO:0000256" key="1">
    <source>
        <dbReference type="SAM" id="Phobius"/>
    </source>
</evidence>
<feature type="transmembrane region" description="Helical" evidence="1">
    <location>
        <begin position="21"/>
        <end position="49"/>
    </location>
</feature>
<name>A0A923J0X3_CLOTT</name>
<feature type="domain" description="YcxB-like C-terminal" evidence="2">
    <location>
        <begin position="116"/>
        <end position="164"/>
    </location>
</feature>
<sequence length="176" mass="20795">MDEKMLFTVKTTMEKEDYRKFLYVATFKKTPIIIPMILFMAAIGSAVIAFDKGSFNIVTFLVTWVIMTAFIFGIICFKVEDRNKKRIRTDKVGAFGTYQTVIFYENCIVTFNEKIEGKSKIRYDQLYRVLESKDYLIFYYNENMASLIRKKDIEEDDRTKIIELLQRKLGNIFKSI</sequence>
<feature type="transmembrane region" description="Helical" evidence="1">
    <location>
        <begin position="55"/>
        <end position="77"/>
    </location>
</feature>
<dbReference type="RefSeq" id="WP_051593151.1">
    <property type="nucleotide sequence ID" value="NZ_JAAZWO010000015.1"/>
</dbReference>
<dbReference type="Pfam" id="PF14317">
    <property type="entry name" value="YcxB"/>
    <property type="match status" value="1"/>
</dbReference>
<evidence type="ECO:0000313" key="4">
    <source>
        <dbReference type="Proteomes" id="UP000563151"/>
    </source>
</evidence>
<proteinExistence type="predicted"/>
<keyword evidence="4" id="KW-1185">Reference proteome</keyword>
<comment type="caution">
    <text evidence="3">The sequence shown here is derived from an EMBL/GenBank/DDBJ whole genome shotgun (WGS) entry which is preliminary data.</text>
</comment>
<keyword evidence="1" id="KW-0812">Transmembrane</keyword>
<organism evidence="3 4">
    <name type="scientific">Clostridium tetanomorphum</name>
    <dbReference type="NCBI Taxonomy" id="1553"/>
    <lineage>
        <taxon>Bacteria</taxon>
        <taxon>Bacillati</taxon>
        <taxon>Bacillota</taxon>
        <taxon>Clostridia</taxon>
        <taxon>Eubacteriales</taxon>
        <taxon>Clostridiaceae</taxon>
        <taxon>Clostridium</taxon>
    </lineage>
</organism>
<dbReference type="Proteomes" id="UP000563151">
    <property type="component" value="Unassembled WGS sequence"/>
</dbReference>
<dbReference type="EMBL" id="JAAZWO010000015">
    <property type="protein sequence ID" value="MBC2398547.1"/>
    <property type="molecule type" value="Genomic_DNA"/>
</dbReference>
<dbReference type="AlphaFoldDB" id="A0A923J0X3"/>
<reference evidence="3 4" key="1">
    <citation type="submission" date="2020-04" db="EMBL/GenBank/DDBJ databases">
        <title>Genomic insights into acetone-butanol-ethanol (ABE) fermentation by sequencing solventogenic clostridia strains.</title>
        <authorList>
            <person name="Brown S."/>
        </authorList>
    </citation>
    <scope>NUCLEOTIDE SEQUENCE [LARGE SCALE GENOMIC DNA]</scope>
    <source>
        <strain evidence="3 4">DJ011</strain>
    </source>
</reference>
<keyword evidence="1" id="KW-0472">Membrane</keyword>
<accession>A0A923J0X3</accession>
<dbReference type="InterPro" id="IPR025588">
    <property type="entry name" value="YcxB-like_C"/>
</dbReference>